<evidence type="ECO:0000313" key="2">
    <source>
        <dbReference type="Proteomes" id="UP000059672"/>
    </source>
</evidence>
<dbReference type="OrthoDB" id="5373226at2"/>
<protein>
    <recommendedName>
        <fullName evidence="3">HPr-rel-A system PqqD family protein</fullName>
    </recommendedName>
</protein>
<reference evidence="2" key="1">
    <citation type="submission" date="2015-12" db="EMBL/GenBank/DDBJ databases">
        <title>Complete genome sequence of Lutibacter profundus strain LP1.</title>
        <authorList>
            <person name="Wissuwa J."/>
            <person name="Le Moine Bauer S."/>
            <person name="Stokke R."/>
            <person name="Dahle H."/>
            <person name="Steen I.H."/>
        </authorList>
    </citation>
    <scope>NUCLEOTIDE SEQUENCE [LARGE SCALE GENOMIC DNA]</scope>
    <source>
        <strain evidence="2">LP1</strain>
    </source>
</reference>
<sequence>MSKLNSLAISDNGFIFKPSTGESFTTNDLGLVIINLLKEGKSNEEIISAITEEFEVDAITAERDLYDYLDFLRTEKMID</sequence>
<evidence type="ECO:0000313" key="1">
    <source>
        <dbReference type="EMBL" id="AMC10215.1"/>
    </source>
</evidence>
<dbReference type="RefSeq" id="WP_068206043.1">
    <property type="nucleotide sequence ID" value="NZ_CP013355.1"/>
</dbReference>
<dbReference type="AlphaFoldDB" id="A0A0X8G548"/>
<dbReference type="KEGG" id="lut:Lupro_02640"/>
<dbReference type="InterPro" id="IPR041881">
    <property type="entry name" value="PqqD_sf"/>
</dbReference>
<dbReference type="Gene3D" id="1.10.10.1150">
    <property type="entry name" value="Coenzyme PQQ synthesis protein D (PqqD)"/>
    <property type="match status" value="1"/>
</dbReference>
<organism evidence="1 2">
    <name type="scientific">Lutibacter profundi</name>
    <dbReference type="NCBI Taxonomy" id="1622118"/>
    <lineage>
        <taxon>Bacteria</taxon>
        <taxon>Pseudomonadati</taxon>
        <taxon>Bacteroidota</taxon>
        <taxon>Flavobacteriia</taxon>
        <taxon>Flavobacteriales</taxon>
        <taxon>Flavobacteriaceae</taxon>
        <taxon>Lutibacter</taxon>
    </lineage>
</organism>
<dbReference type="EMBL" id="CP013355">
    <property type="protein sequence ID" value="AMC10215.1"/>
    <property type="molecule type" value="Genomic_DNA"/>
</dbReference>
<dbReference type="Proteomes" id="UP000059672">
    <property type="component" value="Chromosome"/>
</dbReference>
<dbReference type="STRING" id="1622118.Lupro_02640"/>
<proteinExistence type="predicted"/>
<dbReference type="InterPro" id="IPR008792">
    <property type="entry name" value="PQQD"/>
</dbReference>
<evidence type="ECO:0008006" key="3">
    <source>
        <dbReference type="Google" id="ProtNLM"/>
    </source>
</evidence>
<keyword evidence="2" id="KW-1185">Reference proteome</keyword>
<name>A0A0X8G548_9FLAO</name>
<gene>
    <name evidence="1" type="ORF">Lupro_02640</name>
</gene>
<dbReference type="Pfam" id="PF05402">
    <property type="entry name" value="PqqD"/>
    <property type="match status" value="1"/>
</dbReference>
<accession>A0A0X8G548</accession>
<reference evidence="1 2" key="2">
    <citation type="journal article" date="2016" name="Int. J. Syst. Evol. Microbiol.">
        <title>Lutibacter profundi sp. nov., isolated from a deep-sea hydrothermal system on the Arctic Mid-Ocean Ridge and emended description of the genus Lutibacter.</title>
        <authorList>
            <person name="Le Moine Bauer S."/>
            <person name="Roalkvam I."/>
            <person name="Steen I.H."/>
            <person name="Dahle H."/>
        </authorList>
    </citation>
    <scope>NUCLEOTIDE SEQUENCE [LARGE SCALE GENOMIC DNA]</scope>
    <source>
        <strain evidence="1 2">LP1</strain>
    </source>
</reference>